<dbReference type="EMBL" id="CAJVQB010070678">
    <property type="protein sequence ID" value="CAG8842910.1"/>
    <property type="molecule type" value="Genomic_DNA"/>
</dbReference>
<keyword evidence="2" id="KW-1185">Reference proteome</keyword>
<feature type="non-terminal residue" evidence="1">
    <location>
        <position position="1"/>
    </location>
</feature>
<sequence>KVAFCGPLINISENYIDAGLVLQDKFSKFLSVRSNVSRKPTCDKIDELYDLIRKQNISDMLLIKKVYTIGPYIQENETIPYIACWSAKPLDNSTLEEIFNLFHDEYDVTYHLIDARYMDEIMIQKVIVKKEFIEVASNEKVETKDKKYSQDFNIANNIWTRINFDLHKNQNYLEVILDLKNIAVSEFLSESCQDSNSYVYYYIDSVNIKIIPISSDSDRIYISIKERHSLQIPDKVTYSKSAEHGVTFKGGYPANIGVEIGVKKGESVSSSLDE</sequence>
<accession>A0ABN7WXY2</accession>
<evidence type="ECO:0000313" key="1">
    <source>
        <dbReference type="EMBL" id="CAG8842910.1"/>
    </source>
</evidence>
<reference evidence="1 2" key="1">
    <citation type="submission" date="2021-06" db="EMBL/GenBank/DDBJ databases">
        <authorList>
            <person name="Kallberg Y."/>
            <person name="Tangrot J."/>
            <person name="Rosling A."/>
        </authorList>
    </citation>
    <scope>NUCLEOTIDE SEQUENCE [LARGE SCALE GENOMIC DNA]</scope>
    <source>
        <strain evidence="1 2">120-4 pot B 10/14</strain>
    </source>
</reference>
<name>A0ABN7WXY2_GIGMA</name>
<dbReference type="Proteomes" id="UP000789901">
    <property type="component" value="Unassembled WGS sequence"/>
</dbReference>
<organism evidence="1 2">
    <name type="scientific">Gigaspora margarita</name>
    <dbReference type="NCBI Taxonomy" id="4874"/>
    <lineage>
        <taxon>Eukaryota</taxon>
        <taxon>Fungi</taxon>
        <taxon>Fungi incertae sedis</taxon>
        <taxon>Mucoromycota</taxon>
        <taxon>Glomeromycotina</taxon>
        <taxon>Glomeromycetes</taxon>
        <taxon>Diversisporales</taxon>
        <taxon>Gigasporaceae</taxon>
        <taxon>Gigaspora</taxon>
    </lineage>
</organism>
<gene>
    <name evidence="1" type="ORF">GMARGA_LOCUS36246</name>
</gene>
<comment type="caution">
    <text evidence="1">The sequence shown here is derived from an EMBL/GenBank/DDBJ whole genome shotgun (WGS) entry which is preliminary data.</text>
</comment>
<protein>
    <submittedName>
        <fullName evidence="1">37075_t:CDS:1</fullName>
    </submittedName>
</protein>
<proteinExistence type="predicted"/>
<evidence type="ECO:0000313" key="2">
    <source>
        <dbReference type="Proteomes" id="UP000789901"/>
    </source>
</evidence>